<dbReference type="SMART" id="SM00175">
    <property type="entry name" value="RAB"/>
    <property type="match status" value="1"/>
</dbReference>
<proteinExistence type="predicted"/>
<dbReference type="EMBL" id="CAXIEN010000164">
    <property type="protein sequence ID" value="CAL1283105.1"/>
    <property type="molecule type" value="Genomic_DNA"/>
</dbReference>
<dbReference type="InterPro" id="IPR027417">
    <property type="entry name" value="P-loop_NTPase"/>
</dbReference>
<dbReference type="SMART" id="SM00173">
    <property type="entry name" value="RAS"/>
    <property type="match status" value="1"/>
</dbReference>
<dbReference type="GO" id="GO:0003006">
    <property type="term" value="P:developmental process involved in reproduction"/>
    <property type="evidence" value="ECO:0007669"/>
    <property type="project" value="UniProtKB-ARBA"/>
</dbReference>
<evidence type="ECO:0000313" key="3">
    <source>
        <dbReference type="EMBL" id="CAL1283105.1"/>
    </source>
</evidence>
<evidence type="ECO:0000256" key="2">
    <source>
        <dbReference type="ARBA" id="ARBA00023134"/>
    </source>
</evidence>
<dbReference type="Gene3D" id="3.40.50.300">
    <property type="entry name" value="P-loop containing nucleotide triphosphate hydrolases"/>
    <property type="match status" value="1"/>
</dbReference>
<dbReference type="GO" id="GO:0035006">
    <property type="term" value="P:melanization defense response"/>
    <property type="evidence" value="ECO:0007669"/>
    <property type="project" value="UniProtKB-ARBA"/>
</dbReference>
<keyword evidence="4" id="KW-1185">Reference proteome</keyword>
<keyword evidence="2" id="KW-0342">GTP-binding</keyword>
<dbReference type="PRINTS" id="PR00449">
    <property type="entry name" value="RASTRNSFRMNG"/>
</dbReference>
<dbReference type="GO" id="GO:0022412">
    <property type="term" value="P:cellular process involved in reproduction in multicellular organism"/>
    <property type="evidence" value="ECO:0007669"/>
    <property type="project" value="UniProtKB-ARBA"/>
</dbReference>
<evidence type="ECO:0000256" key="1">
    <source>
        <dbReference type="ARBA" id="ARBA00022741"/>
    </source>
</evidence>
<dbReference type="AlphaFoldDB" id="A0AAV2AGK8"/>
<dbReference type="Pfam" id="PF00071">
    <property type="entry name" value="Ras"/>
    <property type="match status" value="1"/>
</dbReference>
<dbReference type="SMART" id="SM00174">
    <property type="entry name" value="RHO"/>
    <property type="match status" value="1"/>
</dbReference>
<protein>
    <submittedName>
        <fullName evidence="3">Uncharacterized protein</fullName>
    </submittedName>
</protein>
<sequence>MAMQYTKNGDGESSPELGEGVVKVVVFGEPRVGKTSFIRAFYDHHEPGDINSRNGVRWYPCEFTAKGEYWRAAIFEIPGGPEFLLEQLEPHFKDANVAVLMYAVDDPSSLEILKSKWLPETIQRINWGEIDVVIVGNKNDLRDDQQVIERLALADQKPVTFEEGENLLNCGEEVKDFMEISSKNLEEVNKAFDRIFSFATTENNSSD</sequence>
<organism evidence="3 4">
    <name type="scientific">Larinioides sclopetarius</name>
    <dbReference type="NCBI Taxonomy" id="280406"/>
    <lineage>
        <taxon>Eukaryota</taxon>
        <taxon>Metazoa</taxon>
        <taxon>Ecdysozoa</taxon>
        <taxon>Arthropoda</taxon>
        <taxon>Chelicerata</taxon>
        <taxon>Arachnida</taxon>
        <taxon>Araneae</taxon>
        <taxon>Araneomorphae</taxon>
        <taxon>Entelegynae</taxon>
        <taxon>Araneoidea</taxon>
        <taxon>Araneidae</taxon>
        <taxon>Larinioides</taxon>
    </lineage>
</organism>
<gene>
    <name evidence="3" type="ORF">LARSCL_LOCUS12407</name>
</gene>
<keyword evidence="1" id="KW-0547">Nucleotide-binding</keyword>
<dbReference type="InterPro" id="IPR001806">
    <property type="entry name" value="Small_GTPase"/>
</dbReference>
<dbReference type="GO" id="GO:0005525">
    <property type="term" value="F:GTP binding"/>
    <property type="evidence" value="ECO:0007669"/>
    <property type="project" value="UniProtKB-KW"/>
</dbReference>
<evidence type="ECO:0000313" key="4">
    <source>
        <dbReference type="Proteomes" id="UP001497382"/>
    </source>
</evidence>
<dbReference type="SUPFAM" id="SSF52540">
    <property type="entry name" value="P-loop containing nucleoside triphosphate hydrolases"/>
    <property type="match status" value="1"/>
</dbReference>
<dbReference type="InterPro" id="IPR003578">
    <property type="entry name" value="Small_GTPase_Rho"/>
</dbReference>
<dbReference type="PANTHER" id="PTHR24072">
    <property type="entry name" value="RHO FAMILY GTPASE"/>
    <property type="match status" value="1"/>
</dbReference>
<reference evidence="3 4" key="1">
    <citation type="submission" date="2024-04" db="EMBL/GenBank/DDBJ databases">
        <authorList>
            <person name="Rising A."/>
            <person name="Reimegard J."/>
            <person name="Sonavane S."/>
            <person name="Akerstrom W."/>
            <person name="Nylinder S."/>
            <person name="Hedman E."/>
            <person name="Kallberg Y."/>
        </authorList>
    </citation>
    <scope>NUCLEOTIDE SEQUENCE [LARGE SCALE GENOMIC DNA]</scope>
</reference>
<dbReference type="PROSITE" id="PS51419">
    <property type="entry name" value="RAB"/>
    <property type="match status" value="1"/>
</dbReference>
<comment type="caution">
    <text evidence="3">The sequence shown here is derived from an EMBL/GenBank/DDBJ whole genome shotgun (WGS) entry which is preliminary data.</text>
</comment>
<name>A0AAV2AGK8_9ARAC</name>
<dbReference type="GO" id="GO:0035099">
    <property type="term" value="P:hemocyte migration"/>
    <property type="evidence" value="ECO:0007669"/>
    <property type="project" value="UniProtKB-ARBA"/>
</dbReference>
<accession>A0AAV2AGK8</accession>
<dbReference type="Proteomes" id="UP001497382">
    <property type="component" value="Unassembled WGS sequence"/>
</dbReference>
<dbReference type="GO" id="GO:0007264">
    <property type="term" value="P:small GTPase-mediated signal transduction"/>
    <property type="evidence" value="ECO:0007669"/>
    <property type="project" value="InterPro"/>
</dbReference>
<dbReference type="GO" id="GO:0003924">
    <property type="term" value="F:GTPase activity"/>
    <property type="evidence" value="ECO:0007669"/>
    <property type="project" value="InterPro"/>
</dbReference>
<dbReference type="GO" id="GO:0001667">
    <property type="term" value="P:ameboidal-type cell migration"/>
    <property type="evidence" value="ECO:0007669"/>
    <property type="project" value="UniProtKB-ARBA"/>
</dbReference>